<organism evidence="1 2">
    <name type="scientific">Favolaschia claudopus</name>
    <dbReference type="NCBI Taxonomy" id="2862362"/>
    <lineage>
        <taxon>Eukaryota</taxon>
        <taxon>Fungi</taxon>
        <taxon>Dikarya</taxon>
        <taxon>Basidiomycota</taxon>
        <taxon>Agaricomycotina</taxon>
        <taxon>Agaricomycetes</taxon>
        <taxon>Agaricomycetidae</taxon>
        <taxon>Agaricales</taxon>
        <taxon>Marasmiineae</taxon>
        <taxon>Mycenaceae</taxon>
        <taxon>Favolaschia</taxon>
    </lineage>
</organism>
<protein>
    <submittedName>
        <fullName evidence="1">Uncharacterized protein</fullName>
    </submittedName>
</protein>
<keyword evidence="2" id="KW-1185">Reference proteome</keyword>
<dbReference type="Proteomes" id="UP001362999">
    <property type="component" value="Unassembled WGS sequence"/>
</dbReference>
<evidence type="ECO:0000313" key="2">
    <source>
        <dbReference type="Proteomes" id="UP001362999"/>
    </source>
</evidence>
<dbReference type="EMBL" id="JAWWNJ010000026">
    <property type="protein sequence ID" value="KAK7030102.1"/>
    <property type="molecule type" value="Genomic_DNA"/>
</dbReference>
<proteinExistence type="predicted"/>
<accession>A0AAW0BTQ4</accession>
<evidence type="ECO:0000313" key="1">
    <source>
        <dbReference type="EMBL" id="KAK7030102.1"/>
    </source>
</evidence>
<sequence length="244" mass="27083">MNPLLSSLDSWSRSQFEDTEAGAFNSRGNDYASNTEAAPFDNTPRMDCFSPQLVRHRLASTYDERTGLAPLIHYLEGFASPATPSMNINGVSVCSVTLHSFLTTSQISNPFLPLPHAEPEFISGPIQHSNNALFNPTADNSTPKDLRYTQFSAHLRQTMSQSDIDPHTLISRPCSRRVTLMPLAFEGFWRPDLAATAPQTRKCVDASNAGAARQRNGEGIPRQRFCCAILAVRRRTERECSDHL</sequence>
<gene>
    <name evidence="1" type="ORF">R3P38DRAFT_3189057</name>
</gene>
<dbReference type="AlphaFoldDB" id="A0AAW0BTQ4"/>
<reference evidence="1 2" key="1">
    <citation type="journal article" date="2024" name="J Genomics">
        <title>Draft genome sequencing and assembly of Favolaschia claudopus CIRM-BRFM 2984 isolated from oak limbs.</title>
        <authorList>
            <person name="Navarro D."/>
            <person name="Drula E."/>
            <person name="Chaduli D."/>
            <person name="Cazenave R."/>
            <person name="Ahrendt S."/>
            <person name="Wang J."/>
            <person name="Lipzen A."/>
            <person name="Daum C."/>
            <person name="Barry K."/>
            <person name="Grigoriev I.V."/>
            <person name="Favel A."/>
            <person name="Rosso M.N."/>
            <person name="Martin F."/>
        </authorList>
    </citation>
    <scope>NUCLEOTIDE SEQUENCE [LARGE SCALE GENOMIC DNA]</scope>
    <source>
        <strain evidence="1 2">CIRM-BRFM 2984</strain>
    </source>
</reference>
<name>A0AAW0BTQ4_9AGAR</name>
<comment type="caution">
    <text evidence="1">The sequence shown here is derived from an EMBL/GenBank/DDBJ whole genome shotgun (WGS) entry which is preliminary data.</text>
</comment>